<organism evidence="2 3">
    <name type="scientific">Terrilactibacillus tamarindi</name>
    <dbReference type="NCBI Taxonomy" id="2599694"/>
    <lineage>
        <taxon>Bacteria</taxon>
        <taxon>Bacillati</taxon>
        <taxon>Bacillota</taxon>
        <taxon>Bacilli</taxon>
        <taxon>Bacillales</taxon>
        <taxon>Bacillaceae</taxon>
        <taxon>Terrilactibacillus</taxon>
    </lineage>
</organism>
<dbReference type="OrthoDB" id="2361087at2"/>
<evidence type="ECO:0000313" key="2">
    <source>
        <dbReference type="EMBL" id="MTT31206.1"/>
    </source>
</evidence>
<name>A0A6N8CT95_9BACI</name>
<comment type="caution">
    <text evidence="2">The sequence shown here is derived from an EMBL/GenBank/DDBJ whole genome shotgun (WGS) entry which is preliminary data.</text>
</comment>
<evidence type="ECO:0000313" key="3">
    <source>
        <dbReference type="Proteomes" id="UP000440978"/>
    </source>
</evidence>
<dbReference type="Gene3D" id="2.60.300.12">
    <property type="entry name" value="HesB-like domain"/>
    <property type="match status" value="1"/>
</dbReference>
<accession>A0A6N8CT95</accession>
<dbReference type="Pfam" id="PF01521">
    <property type="entry name" value="Fe-S_biosyn"/>
    <property type="match status" value="1"/>
</dbReference>
<evidence type="ECO:0000259" key="1">
    <source>
        <dbReference type="Pfam" id="PF01521"/>
    </source>
</evidence>
<dbReference type="InterPro" id="IPR000361">
    <property type="entry name" value="ATAP_core_dom"/>
</dbReference>
<reference evidence="2 3" key="1">
    <citation type="submission" date="2019-11" db="EMBL/GenBank/DDBJ databases">
        <title>Terrilactibacillus tamarindus sp. nov. BCM23-1 isolated from bark of Tamarindus indica.</title>
        <authorList>
            <person name="Kingkaew E."/>
            <person name="Tanasupawat S."/>
        </authorList>
    </citation>
    <scope>NUCLEOTIDE SEQUENCE [LARGE SCALE GENOMIC DNA]</scope>
    <source>
        <strain evidence="2 3">BCM23-1</strain>
    </source>
</reference>
<dbReference type="Proteomes" id="UP000440978">
    <property type="component" value="Unassembled WGS sequence"/>
</dbReference>
<proteinExistence type="predicted"/>
<dbReference type="SUPFAM" id="SSF89360">
    <property type="entry name" value="HesB-like domain"/>
    <property type="match status" value="1"/>
</dbReference>
<feature type="domain" description="Core" evidence="1">
    <location>
        <begin position="4"/>
        <end position="107"/>
    </location>
</feature>
<dbReference type="EMBL" id="WNHB01000005">
    <property type="protein sequence ID" value="MTT31206.1"/>
    <property type="molecule type" value="Genomic_DNA"/>
</dbReference>
<gene>
    <name evidence="2" type="ORF">GMB86_04145</name>
</gene>
<keyword evidence="3" id="KW-1185">Reference proteome</keyword>
<protein>
    <submittedName>
        <fullName evidence="2">Iron-sulfur cluster biosynthesis family protein</fullName>
    </submittedName>
</protein>
<dbReference type="AlphaFoldDB" id="A0A6N8CT95"/>
<dbReference type="InterPro" id="IPR035903">
    <property type="entry name" value="HesB-like_dom_sf"/>
</dbReference>
<sequence length="116" mass="13328">MSVHITWTEQAQNKIHDIIKQHPNGHFVLNYDREGCGCSDDGIYTLGFTDEPIQNEVQIDTNSVPIYVMSYNQVYLDNEMTIDYDEKTKSFDLKSLNQIMNQTMSCVIDIKSKASN</sequence>